<comment type="caution">
    <text evidence="7">The sequence shown here is derived from an EMBL/GenBank/DDBJ whole genome shotgun (WGS) entry which is preliminary data.</text>
</comment>
<sequence length="299" mass="31723">MHLKSLVAAVGAASLLLSGCGAGGGDDGDDAQVAIVASTNVWGQIAQQIGGDAVSVTSIISDSSKDPHSYEITTADKLHMSKADLVIENGGGYDDFMKRLSDSLGDEDTPTVNAVATSGITAHDGELNEHVWYNAHAVAKVADAIAANIEKQAPDAKKQIHRNLARFKSGTTQIERTEASIKKKFGGDAVAITEPVPLYLLQASGLTNRTPDAFSEAVEEGGDVSPAVLKDTLALFSEHRVSALFYNTQSTDEAAEQVKKAARKNGVPVVGVAETLPKGKDYREWMTDNLDHVKRALRR</sequence>
<evidence type="ECO:0000313" key="8">
    <source>
        <dbReference type="Proteomes" id="UP000539111"/>
    </source>
</evidence>
<gene>
    <name evidence="7" type="ORF">BJY26_000054</name>
</gene>
<dbReference type="PROSITE" id="PS51257">
    <property type="entry name" value="PROKAR_LIPOPROTEIN"/>
    <property type="match status" value="1"/>
</dbReference>
<evidence type="ECO:0000256" key="4">
    <source>
        <dbReference type="ARBA" id="ARBA00022729"/>
    </source>
</evidence>
<accession>A0A7Z0A8X3</accession>
<keyword evidence="2 5" id="KW-0813">Transport</keyword>
<dbReference type="PRINTS" id="PR00690">
    <property type="entry name" value="ADHESNFAMILY"/>
</dbReference>
<dbReference type="PANTHER" id="PTHR42953">
    <property type="entry name" value="HIGH-AFFINITY ZINC UPTAKE SYSTEM PROTEIN ZNUA-RELATED"/>
    <property type="match status" value="1"/>
</dbReference>
<feature type="chain" id="PRO_5038560728" evidence="6">
    <location>
        <begin position="23"/>
        <end position="299"/>
    </location>
</feature>
<dbReference type="Proteomes" id="UP000539111">
    <property type="component" value="Unassembled WGS sequence"/>
</dbReference>
<evidence type="ECO:0000313" key="7">
    <source>
        <dbReference type="EMBL" id="NYI65748.1"/>
    </source>
</evidence>
<dbReference type="RefSeq" id="WP_179424674.1">
    <property type="nucleotide sequence ID" value="NZ_JACBZP010000001.1"/>
</dbReference>
<evidence type="ECO:0000256" key="2">
    <source>
        <dbReference type="ARBA" id="ARBA00022448"/>
    </source>
</evidence>
<dbReference type="GO" id="GO:0007155">
    <property type="term" value="P:cell adhesion"/>
    <property type="evidence" value="ECO:0007669"/>
    <property type="project" value="InterPro"/>
</dbReference>
<dbReference type="InterPro" id="IPR006128">
    <property type="entry name" value="Lipoprotein_PsaA-like"/>
</dbReference>
<feature type="signal peptide" evidence="6">
    <location>
        <begin position="1"/>
        <end position="22"/>
    </location>
</feature>
<dbReference type="Gene3D" id="3.40.50.1980">
    <property type="entry name" value="Nitrogenase molybdenum iron protein domain"/>
    <property type="match status" value="2"/>
</dbReference>
<evidence type="ECO:0000256" key="3">
    <source>
        <dbReference type="ARBA" id="ARBA00022723"/>
    </source>
</evidence>
<keyword evidence="4 6" id="KW-0732">Signal</keyword>
<evidence type="ECO:0000256" key="6">
    <source>
        <dbReference type="SAM" id="SignalP"/>
    </source>
</evidence>
<keyword evidence="8" id="KW-1185">Reference proteome</keyword>
<name>A0A7Z0A8X3_9MICO</name>
<protein>
    <submittedName>
        <fullName evidence="7">Zinc/manganese transport system substrate-binding protein</fullName>
    </submittedName>
</protein>
<dbReference type="GO" id="GO:0030313">
    <property type="term" value="C:cell envelope"/>
    <property type="evidence" value="ECO:0007669"/>
    <property type="project" value="UniProtKB-SubCell"/>
</dbReference>
<dbReference type="Pfam" id="PF01297">
    <property type="entry name" value="ZnuA"/>
    <property type="match status" value="1"/>
</dbReference>
<keyword evidence="3" id="KW-0479">Metal-binding</keyword>
<evidence type="ECO:0000256" key="1">
    <source>
        <dbReference type="ARBA" id="ARBA00004196"/>
    </source>
</evidence>
<proteinExistence type="inferred from homology"/>
<dbReference type="InterPro" id="IPR050492">
    <property type="entry name" value="Bact_metal-bind_prot9"/>
</dbReference>
<reference evidence="7 8" key="1">
    <citation type="submission" date="2020-07" db="EMBL/GenBank/DDBJ databases">
        <title>Sequencing the genomes of 1000 actinobacteria strains.</title>
        <authorList>
            <person name="Klenk H.-P."/>
        </authorList>
    </citation>
    <scope>NUCLEOTIDE SEQUENCE [LARGE SCALE GENOMIC DNA]</scope>
    <source>
        <strain evidence="7 8">DSM 26341</strain>
    </source>
</reference>
<dbReference type="InterPro" id="IPR006127">
    <property type="entry name" value="ZnuA-like"/>
</dbReference>
<dbReference type="PANTHER" id="PTHR42953:SF1">
    <property type="entry name" value="METAL-BINDING PROTEIN HI_0362-RELATED"/>
    <property type="match status" value="1"/>
</dbReference>
<dbReference type="SUPFAM" id="SSF53807">
    <property type="entry name" value="Helical backbone' metal receptor"/>
    <property type="match status" value="1"/>
</dbReference>
<dbReference type="GO" id="GO:0046872">
    <property type="term" value="F:metal ion binding"/>
    <property type="evidence" value="ECO:0007669"/>
    <property type="project" value="UniProtKB-KW"/>
</dbReference>
<dbReference type="EMBL" id="JACBZP010000001">
    <property type="protein sequence ID" value="NYI65748.1"/>
    <property type="molecule type" value="Genomic_DNA"/>
</dbReference>
<organism evidence="7 8">
    <name type="scientific">Spelaeicoccus albus</name>
    <dbReference type="NCBI Taxonomy" id="1280376"/>
    <lineage>
        <taxon>Bacteria</taxon>
        <taxon>Bacillati</taxon>
        <taxon>Actinomycetota</taxon>
        <taxon>Actinomycetes</taxon>
        <taxon>Micrococcales</taxon>
        <taxon>Brevibacteriaceae</taxon>
        <taxon>Spelaeicoccus</taxon>
    </lineage>
</organism>
<dbReference type="AlphaFoldDB" id="A0A7Z0A8X3"/>
<comment type="similarity">
    <text evidence="5">Belongs to the bacterial solute-binding protein 9 family.</text>
</comment>
<evidence type="ECO:0000256" key="5">
    <source>
        <dbReference type="RuleBase" id="RU003512"/>
    </source>
</evidence>
<comment type="subcellular location">
    <subcellularLocation>
        <location evidence="1">Cell envelope</location>
    </subcellularLocation>
</comment>
<dbReference type="GO" id="GO:0030001">
    <property type="term" value="P:metal ion transport"/>
    <property type="evidence" value="ECO:0007669"/>
    <property type="project" value="InterPro"/>
</dbReference>